<keyword evidence="1" id="KW-0732">Signal</keyword>
<dbReference type="CDD" id="cd09272">
    <property type="entry name" value="RNase_HI_RT_Ty1"/>
    <property type="match status" value="1"/>
</dbReference>
<dbReference type="Proteomes" id="UP001497516">
    <property type="component" value="Chromosome 9"/>
</dbReference>
<name>A0AAV2GRQ9_9ROSI</name>
<evidence type="ECO:0000313" key="2">
    <source>
        <dbReference type="EMBL" id="CAL1413359.1"/>
    </source>
</evidence>
<gene>
    <name evidence="2" type="ORF">LTRI10_LOCUS52598</name>
</gene>
<proteinExistence type="predicted"/>
<dbReference type="AlphaFoldDB" id="A0AAV2GRQ9"/>
<evidence type="ECO:0000256" key="1">
    <source>
        <dbReference type="SAM" id="SignalP"/>
    </source>
</evidence>
<keyword evidence="3" id="KW-1185">Reference proteome</keyword>
<reference evidence="2 3" key="1">
    <citation type="submission" date="2024-04" db="EMBL/GenBank/DDBJ databases">
        <authorList>
            <person name="Fracassetti M."/>
        </authorList>
    </citation>
    <scope>NUCLEOTIDE SEQUENCE [LARGE SCALE GENOMIC DNA]</scope>
</reference>
<dbReference type="EMBL" id="OZ034822">
    <property type="protein sequence ID" value="CAL1413359.1"/>
    <property type="molecule type" value="Genomic_DNA"/>
</dbReference>
<accession>A0AAV2GRQ9</accession>
<feature type="chain" id="PRO_5043785623" evidence="1">
    <location>
        <begin position="26"/>
        <end position="89"/>
    </location>
</feature>
<organism evidence="2 3">
    <name type="scientific">Linum trigynum</name>
    <dbReference type="NCBI Taxonomy" id="586398"/>
    <lineage>
        <taxon>Eukaryota</taxon>
        <taxon>Viridiplantae</taxon>
        <taxon>Streptophyta</taxon>
        <taxon>Embryophyta</taxon>
        <taxon>Tracheophyta</taxon>
        <taxon>Spermatophyta</taxon>
        <taxon>Magnoliopsida</taxon>
        <taxon>eudicotyledons</taxon>
        <taxon>Gunneridae</taxon>
        <taxon>Pentapetalae</taxon>
        <taxon>rosids</taxon>
        <taxon>fabids</taxon>
        <taxon>Malpighiales</taxon>
        <taxon>Linaceae</taxon>
        <taxon>Linum</taxon>
    </lineage>
</organism>
<protein>
    <submittedName>
        <fullName evidence="2">Uncharacterized protein</fullName>
    </submittedName>
</protein>
<evidence type="ECO:0000313" key="3">
    <source>
        <dbReference type="Proteomes" id="UP001497516"/>
    </source>
</evidence>
<sequence length="89" mass="10107">MSTTVSELVSLRWLLVKLGFPMFSATPLYCDNQAALHILANRGFYEQNKHVEMDCYFVQERVLANHIAPRKIATTHQPADIFTKGINIA</sequence>
<feature type="signal peptide" evidence="1">
    <location>
        <begin position="1"/>
        <end position="25"/>
    </location>
</feature>